<protein>
    <submittedName>
        <fullName evidence="12">Mitochondrial carrier domain-containing protein</fullName>
    </submittedName>
</protein>
<evidence type="ECO:0000313" key="12">
    <source>
        <dbReference type="EMBL" id="KAK4039282.1"/>
    </source>
</evidence>
<comment type="caution">
    <text evidence="12">The sequence shown here is derived from an EMBL/GenBank/DDBJ whole genome shotgun (WGS) entry which is preliminary data.</text>
</comment>
<keyword evidence="5" id="KW-0677">Repeat</keyword>
<keyword evidence="3 11" id="KW-0813">Transport</keyword>
<evidence type="ECO:0000313" key="13">
    <source>
        <dbReference type="Proteomes" id="UP001303115"/>
    </source>
</evidence>
<feature type="repeat" description="Solcar" evidence="10">
    <location>
        <begin position="136"/>
        <end position="231"/>
    </location>
</feature>
<comment type="subcellular location">
    <subcellularLocation>
        <location evidence="1">Mitochondrion membrane</location>
        <topology evidence="1">Multi-pass membrane protein</topology>
    </subcellularLocation>
</comment>
<dbReference type="PANTHER" id="PTHR45624:SF31">
    <property type="entry name" value="MITOCHONDRIAL ORNITHINE TRANSPORTER 1"/>
    <property type="match status" value="1"/>
</dbReference>
<name>A0AAN6PEQ6_9PEZI</name>
<keyword evidence="4 10" id="KW-0812">Transmembrane</keyword>
<evidence type="ECO:0000256" key="7">
    <source>
        <dbReference type="ARBA" id="ARBA00022989"/>
    </source>
</evidence>
<evidence type="ECO:0000256" key="3">
    <source>
        <dbReference type="ARBA" id="ARBA00022448"/>
    </source>
</evidence>
<dbReference type="Proteomes" id="UP001303115">
    <property type="component" value="Unassembled WGS sequence"/>
</dbReference>
<keyword evidence="13" id="KW-1185">Reference proteome</keyword>
<dbReference type="InterPro" id="IPR018108">
    <property type="entry name" value="MCP_transmembrane"/>
</dbReference>
<dbReference type="AlphaFoldDB" id="A0AAN6PEQ6"/>
<evidence type="ECO:0000256" key="5">
    <source>
        <dbReference type="ARBA" id="ARBA00022737"/>
    </source>
</evidence>
<evidence type="ECO:0000256" key="2">
    <source>
        <dbReference type="ARBA" id="ARBA00006375"/>
    </source>
</evidence>
<reference evidence="13" key="1">
    <citation type="journal article" date="2023" name="Mol. Phylogenet. Evol.">
        <title>Genome-scale phylogeny and comparative genomics of the fungal order Sordariales.</title>
        <authorList>
            <person name="Hensen N."/>
            <person name="Bonometti L."/>
            <person name="Westerberg I."/>
            <person name="Brannstrom I.O."/>
            <person name="Guillou S."/>
            <person name="Cros-Aarteil S."/>
            <person name="Calhoun S."/>
            <person name="Haridas S."/>
            <person name="Kuo A."/>
            <person name="Mondo S."/>
            <person name="Pangilinan J."/>
            <person name="Riley R."/>
            <person name="LaButti K."/>
            <person name="Andreopoulos B."/>
            <person name="Lipzen A."/>
            <person name="Chen C."/>
            <person name="Yan M."/>
            <person name="Daum C."/>
            <person name="Ng V."/>
            <person name="Clum A."/>
            <person name="Steindorff A."/>
            <person name="Ohm R.A."/>
            <person name="Martin F."/>
            <person name="Silar P."/>
            <person name="Natvig D.O."/>
            <person name="Lalanne C."/>
            <person name="Gautier V."/>
            <person name="Ament-Velasquez S.L."/>
            <person name="Kruys A."/>
            <person name="Hutchinson M.I."/>
            <person name="Powell A.J."/>
            <person name="Barry K."/>
            <person name="Miller A.N."/>
            <person name="Grigoriev I.V."/>
            <person name="Debuchy R."/>
            <person name="Gladieux P."/>
            <person name="Hiltunen Thoren M."/>
            <person name="Johannesson H."/>
        </authorList>
    </citation>
    <scope>NUCLEOTIDE SEQUENCE [LARGE SCALE GENOMIC DNA]</scope>
    <source>
        <strain evidence="13">CBS 284.82</strain>
    </source>
</reference>
<dbReference type="SUPFAM" id="SSF103506">
    <property type="entry name" value="Mitochondrial carrier"/>
    <property type="match status" value="1"/>
</dbReference>
<keyword evidence="8" id="KW-0496">Mitochondrion</keyword>
<evidence type="ECO:0000256" key="10">
    <source>
        <dbReference type="PROSITE-ProRule" id="PRU00282"/>
    </source>
</evidence>
<dbReference type="Pfam" id="PF00153">
    <property type="entry name" value="Mito_carr"/>
    <property type="match status" value="3"/>
</dbReference>
<proteinExistence type="inferred from homology"/>
<dbReference type="InterPro" id="IPR023395">
    <property type="entry name" value="MCP_dom_sf"/>
</dbReference>
<comment type="similarity">
    <text evidence="2 11">Belongs to the mitochondrial carrier (TC 2.A.29) family.</text>
</comment>
<organism evidence="12 13">
    <name type="scientific">Parachaetomium inaequale</name>
    <dbReference type="NCBI Taxonomy" id="2588326"/>
    <lineage>
        <taxon>Eukaryota</taxon>
        <taxon>Fungi</taxon>
        <taxon>Dikarya</taxon>
        <taxon>Ascomycota</taxon>
        <taxon>Pezizomycotina</taxon>
        <taxon>Sordariomycetes</taxon>
        <taxon>Sordariomycetidae</taxon>
        <taxon>Sordariales</taxon>
        <taxon>Chaetomiaceae</taxon>
        <taxon>Parachaetomium</taxon>
    </lineage>
</organism>
<dbReference type="GO" id="GO:1990575">
    <property type="term" value="P:mitochondrial L-ornithine transmembrane transport"/>
    <property type="evidence" value="ECO:0007669"/>
    <property type="project" value="TreeGrafter"/>
</dbReference>
<evidence type="ECO:0000256" key="6">
    <source>
        <dbReference type="ARBA" id="ARBA00022792"/>
    </source>
</evidence>
<evidence type="ECO:0000256" key="4">
    <source>
        <dbReference type="ARBA" id="ARBA00022692"/>
    </source>
</evidence>
<dbReference type="InterPro" id="IPR050567">
    <property type="entry name" value="Mitochondrial_Carrier"/>
</dbReference>
<feature type="repeat" description="Solcar" evidence="10">
    <location>
        <begin position="254"/>
        <end position="343"/>
    </location>
</feature>
<dbReference type="Gene3D" id="1.50.40.10">
    <property type="entry name" value="Mitochondrial carrier domain"/>
    <property type="match status" value="2"/>
</dbReference>
<dbReference type="FunFam" id="1.50.40.10:FF:000109">
    <property type="entry name" value="Ornithine carrier protein AmcA/Ort1"/>
    <property type="match status" value="1"/>
</dbReference>
<feature type="repeat" description="Solcar" evidence="10">
    <location>
        <begin position="28"/>
        <end position="116"/>
    </location>
</feature>
<keyword evidence="6" id="KW-0999">Mitochondrion inner membrane</keyword>
<dbReference type="GO" id="GO:0031966">
    <property type="term" value="C:mitochondrial membrane"/>
    <property type="evidence" value="ECO:0007669"/>
    <property type="project" value="UniProtKB-SubCell"/>
</dbReference>
<keyword evidence="9 10" id="KW-0472">Membrane</keyword>
<evidence type="ECO:0000256" key="9">
    <source>
        <dbReference type="ARBA" id="ARBA00023136"/>
    </source>
</evidence>
<dbReference type="GO" id="GO:0000064">
    <property type="term" value="F:L-ornithine transmembrane transporter activity"/>
    <property type="evidence" value="ECO:0007669"/>
    <property type="project" value="TreeGrafter"/>
</dbReference>
<dbReference type="EMBL" id="MU854405">
    <property type="protein sequence ID" value="KAK4039282.1"/>
    <property type="molecule type" value="Genomic_DNA"/>
</dbReference>
<evidence type="ECO:0000256" key="11">
    <source>
        <dbReference type="RuleBase" id="RU000488"/>
    </source>
</evidence>
<keyword evidence="7" id="KW-1133">Transmembrane helix</keyword>
<gene>
    <name evidence="12" type="ORF">C8A01DRAFT_16739</name>
</gene>
<sequence>MEPATTQEGGLKPFPGTVSAPKPRTAVMEAIEDILYGSIAGVVGKYIEYPFDTVKVRLQSQPDHLPLQYRGPLDCFRQSVRADGLLGLYRGISAPLVGAALENSSLFFWERLGRAAIYASGVYSSSSSRGEAAAALPLSALWLTGAFSGAMTSFVLTPVELVKCKIQVPDTAMTGEGGGGAAKALRPIPVIKDIWRHQGLRGFWHGQLGTLIRESGGCAAWFGSKETVTKLMREWNERRRRAVRREEKEEDDALPLWQQAVAGASAGMMYNFLFFPADTVKSRMQTSPIGEGAAQQRSFAGECAALWKQAGLKGFYRGCGITVLRSVPSSAFIFIVYDGLKKYFPLQ</sequence>
<evidence type="ECO:0000256" key="1">
    <source>
        <dbReference type="ARBA" id="ARBA00004225"/>
    </source>
</evidence>
<evidence type="ECO:0000256" key="8">
    <source>
        <dbReference type="ARBA" id="ARBA00023128"/>
    </source>
</evidence>
<dbReference type="PANTHER" id="PTHR45624">
    <property type="entry name" value="MITOCHONDRIAL BASIC AMINO ACIDS TRANSPORTER-RELATED"/>
    <property type="match status" value="1"/>
</dbReference>
<dbReference type="PROSITE" id="PS50920">
    <property type="entry name" value="SOLCAR"/>
    <property type="match status" value="3"/>
</dbReference>
<accession>A0AAN6PEQ6</accession>